<comment type="subunit">
    <text evidence="10">Homodimer. Forms a heterotetramer with IscU, interacts with other sulfur acceptors.</text>
</comment>
<keyword evidence="7 10" id="KW-0408">Iron</keyword>
<comment type="pathway">
    <text evidence="10">Cofactor biosynthesis; iron-sulfur cluster biosynthesis.</text>
</comment>
<dbReference type="EMBL" id="JBBMFS010000004">
    <property type="protein sequence ID" value="MEQ2554709.1"/>
    <property type="molecule type" value="Genomic_DNA"/>
</dbReference>
<proteinExistence type="inferred from homology"/>
<keyword evidence="3 10" id="KW-0963">Cytoplasm</keyword>
<evidence type="ECO:0000256" key="9">
    <source>
        <dbReference type="ARBA" id="ARBA00050776"/>
    </source>
</evidence>
<evidence type="ECO:0000256" key="5">
    <source>
        <dbReference type="ARBA" id="ARBA00022723"/>
    </source>
</evidence>
<feature type="binding site" description="via persulfide group" evidence="10">
    <location>
        <position position="326"/>
    </location>
    <ligand>
        <name>[2Fe-2S] cluster</name>
        <dbReference type="ChEBI" id="CHEBI:190135"/>
        <note>ligand shared with IscU</note>
    </ligand>
</feature>
<feature type="modified residue" description="N6-(pyridoxal phosphate)lysine" evidence="10">
    <location>
        <position position="203"/>
    </location>
</feature>
<comment type="catalytic activity">
    <reaction evidence="9 10">
        <text>(sulfur carrier)-H + L-cysteine = (sulfur carrier)-SH + L-alanine</text>
        <dbReference type="Rhea" id="RHEA:43892"/>
        <dbReference type="Rhea" id="RHEA-COMP:14737"/>
        <dbReference type="Rhea" id="RHEA-COMP:14739"/>
        <dbReference type="ChEBI" id="CHEBI:29917"/>
        <dbReference type="ChEBI" id="CHEBI:35235"/>
        <dbReference type="ChEBI" id="CHEBI:57972"/>
        <dbReference type="ChEBI" id="CHEBI:64428"/>
        <dbReference type="EC" id="2.8.1.7"/>
    </reaction>
</comment>
<evidence type="ECO:0000313" key="14">
    <source>
        <dbReference type="Proteomes" id="UP001546774"/>
    </source>
</evidence>
<feature type="domain" description="Aminotransferase class V" evidence="12">
    <location>
        <begin position="5"/>
        <end position="365"/>
    </location>
</feature>
<dbReference type="GO" id="GO:0031071">
    <property type="term" value="F:cysteine desulfurase activity"/>
    <property type="evidence" value="ECO:0007669"/>
    <property type="project" value="UniProtKB-EC"/>
</dbReference>
<keyword evidence="4 10" id="KW-0808">Transferase</keyword>
<dbReference type="NCBIfam" id="NF002806">
    <property type="entry name" value="PRK02948.1"/>
    <property type="match status" value="1"/>
</dbReference>
<accession>A0ABV1H4S5</accession>
<dbReference type="InterPro" id="IPR017772">
    <property type="entry name" value="Cys_deSase_NifS_bac/arc"/>
</dbReference>
<evidence type="ECO:0000256" key="3">
    <source>
        <dbReference type="ARBA" id="ARBA00022490"/>
    </source>
</evidence>
<dbReference type="HAMAP" id="MF_00331">
    <property type="entry name" value="Cys_desulf_IscS"/>
    <property type="match status" value="1"/>
</dbReference>
<dbReference type="InterPro" id="IPR016454">
    <property type="entry name" value="Cysteine_dSase"/>
</dbReference>
<keyword evidence="6 10" id="KW-0663">Pyridoxal phosphate</keyword>
<evidence type="ECO:0000256" key="7">
    <source>
        <dbReference type="ARBA" id="ARBA00023004"/>
    </source>
</evidence>
<evidence type="ECO:0000256" key="1">
    <source>
        <dbReference type="ARBA" id="ARBA00001933"/>
    </source>
</evidence>
<comment type="function">
    <text evidence="10">Master enzyme that delivers sulfur to a number of partners involved in Fe-S cluster assembly, tRNA modification or cofactor biosynthesis. Catalyzes the removal of elemental sulfur atoms from cysteine to produce alanine. Functions as a sulfur delivery protein for Fe-S cluster synthesis onto IscU, an Fe-S scaffold assembly protein, as well as other S acceptor proteins.</text>
</comment>
<evidence type="ECO:0000313" key="13">
    <source>
        <dbReference type="EMBL" id="MEQ2554709.1"/>
    </source>
</evidence>
<dbReference type="Proteomes" id="UP001546774">
    <property type="component" value="Unassembled WGS sequence"/>
</dbReference>
<keyword evidence="10" id="KW-0001">2Fe-2S</keyword>
<dbReference type="InterPro" id="IPR020578">
    <property type="entry name" value="Aminotrans_V_PyrdxlP_BS"/>
</dbReference>
<dbReference type="SUPFAM" id="SSF53383">
    <property type="entry name" value="PLP-dependent transferases"/>
    <property type="match status" value="1"/>
</dbReference>
<evidence type="ECO:0000259" key="12">
    <source>
        <dbReference type="Pfam" id="PF00266"/>
    </source>
</evidence>
<dbReference type="InterPro" id="IPR015424">
    <property type="entry name" value="PyrdxlP-dep_Trfase"/>
</dbReference>
<dbReference type="Pfam" id="PF00266">
    <property type="entry name" value="Aminotran_5"/>
    <property type="match status" value="1"/>
</dbReference>
<dbReference type="PANTHER" id="PTHR11601:SF34">
    <property type="entry name" value="CYSTEINE DESULFURASE"/>
    <property type="match status" value="1"/>
</dbReference>
<dbReference type="Gene3D" id="1.10.260.50">
    <property type="match status" value="1"/>
</dbReference>
<dbReference type="InterPro" id="IPR000192">
    <property type="entry name" value="Aminotrans_V_dom"/>
</dbReference>
<feature type="binding site" evidence="10">
    <location>
        <begin position="200"/>
        <end position="202"/>
    </location>
    <ligand>
        <name>pyridoxal 5'-phosphate</name>
        <dbReference type="ChEBI" id="CHEBI:597326"/>
    </ligand>
</feature>
<gene>
    <name evidence="13" type="primary">nifS</name>
    <name evidence="10" type="synonym">iscS</name>
    <name evidence="13" type="ORF">WMO37_06690</name>
</gene>
<dbReference type="Gene3D" id="3.40.640.10">
    <property type="entry name" value="Type I PLP-dependent aspartate aminotransferase-like (Major domain)"/>
    <property type="match status" value="1"/>
</dbReference>
<dbReference type="EC" id="2.8.1.7" evidence="10"/>
<keyword evidence="8 10" id="KW-0411">Iron-sulfur</keyword>
<organism evidence="13 14">
    <name type="scientific">Lachnospira intestinalis</name>
    <dbReference type="NCBI Taxonomy" id="3133158"/>
    <lineage>
        <taxon>Bacteria</taxon>
        <taxon>Bacillati</taxon>
        <taxon>Bacillota</taxon>
        <taxon>Clostridia</taxon>
        <taxon>Lachnospirales</taxon>
        <taxon>Lachnospiraceae</taxon>
        <taxon>Lachnospira</taxon>
    </lineage>
</organism>
<name>A0ABV1H4S5_9FIRM</name>
<protein>
    <recommendedName>
        <fullName evidence="10">Cysteine desulfurase IscS</fullName>
        <ecNumber evidence="10">2.8.1.7</ecNumber>
    </recommendedName>
</protein>
<comment type="similarity">
    <text evidence="2 10">Belongs to the class-V pyridoxal-phosphate-dependent aminotransferase family. NifS/IscS subfamily.</text>
</comment>
<evidence type="ECO:0000256" key="2">
    <source>
        <dbReference type="ARBA" id="ARBA00006490"/>
    </source>
</evidence>
<evidence type="ECO:0000256" key="11">
    <source>
        <dbReference type="RuleBase" id="RU004504"/>
    </source>
</evidence>
<feature type="binding site" evidence="10">
    <location>
        <position position="238"/>
    </location>
    <ligand>
        <name>pyridoxal 5'-phosphate</name>
        <dbReference type="ChEBI" id="CHEBI:597326"/>
    </ligand>
</feature>
<dbReference type="PIRSF" id="PIRSF005572">
    <property type="entry name" value="NifS"/>
    <property type="match status" value="1"/>
</dbReference>
<reference evidence="13" key="1">
    <citation type="submission" date="2024-03" db="EMBL/GenBank/DDBJ databases">
        <title>Human intestinal bacterial collection.</title>
        <authorList>
            <person name="Pauvert C."/>
            <person name="Hitch T.C.A."/>
            <person name="Clavel T."/>
        </authorList>
    </citation>
    <scope>NUCLEOTIDE SEQUENCE [LARGE SCALE GENOMIC DNA]</scope>
    <source>
        <strain evidence="13">CLA-AA-H89B</strain>
    </source>
</reference>
<dbReference type="InterPro" id="IPR015421">
    <property type="entry name" value="PyrdxlP-dep_Trfase_major"/>
</dbReference>
<evidence type="ECO:0000256" key="10">
    <source>
        <dbReference type="HAMAP-Rule" id="MF_00331"/>
    </source>
</evidence>
<dbReference type="Gene3D" id="3.90.1150.10">
    <property type="entry name" value="Aspartate Aminotransferase, domain 1"/>
    <property type="match status" value="1"/>
</dbReference>
<dbReference type="NCBIfam" id="TIGR03402">
    <property type="entry name" value="FeS_nifS"/>
    <property type="match status" value="1"/>
</dbReference>
<dbReference type="InterPro" id="IPR010240">
    <property type="entry name" value="Cys_deSase_IscS"/>
</dbReference>
<comment type="caution">
    <text evidence="13">The sequence shown here is derived from an EMBL/GenBank/DDBJ whole genome shotgun (WGS) entry which is preliminary data.</text>
</comment>
<evidence type="ECO:0000256" key="6">
    <source>
        <dbReference type="ARBA" id="ARBA00022898"/>
    </source>
</evidence>
<dbReference type="InterPro" id="IPR015422">
    <property type="entry name" value="PyrdxlP-dep_Trfase_small"/>
</dbReference>
<feature type="binding site" evidence="10">
    <location>
        <position position="180"/>
    </location>
    <ligand>
        <name>pyridoxal 5'-phosphate</name>
        <dbReference type="ChEBI" id="CHEBI:597326"/>
    </ligand>
</feature>
<feature type="binding site" evidence="10">
    <location>
        <position position="152"/>
    </location>
    <ligand>
        <name>pyridoxal 5'-phosphate</name>
        <dbReference type="ChEBI" id="CHEBI:597326"/>
    </ligand>
</feature>
<dbReference type="PANTHER" id="PTHR11601">
    <property type="entry name" value="CYSTEINE DESULFURYLASE FAMILY MEMBER"/>
    <property type="match status" value="1"/>
</dbReference>
<evidence type="ECO:0000256" key="8">
    <source>
        <dbReference type="ARBA" id="ARBA00023014"/>
    </source>
</evidence>
<sequence length="396" mass="43423">MSQLIYLDNAATTAVRPEVFEKMKPFFIENYSNPSAVYSFAGDTKEAVEKAREQIAAVLGAKAKEIYFTAGGSESDNWAIKGIAEALQEKGKHIITSKIEHHAVLHTCEYLEKHGYEVTYLDVDADGVVSPEAVEKAIRPDTILISIMTANNEIGTIEPIAQIGAVAKKHGILFHTDAVQAFAHIPMNVDEMNIDLLSASGHKFNGPKGVGFLYIRSGIKIGPFVHGGAQERGRRAGTTNVPGVVGMAEAARLAQEEMDKRIEKETAVRDYFIEQIEKRVPYAKLNGHRTNRLPNNVNFCFRFIEGESLLILLDQKGICGSSGSACTSGSLDPSHVLLAIGLPHEIAHGSLRLTLSEATTKDDAEFVVSELEKIVERLRSMSPLYEDFVKEEKKNA</sequence>
<feature type="binding site" evidence="10">
    <location>
        <begin position="72"/>
        <end position="73"/>
    </location>
    <ligand>
        <name>pyridoxal 5'-phosphate</name>
        <dbReference type="ChEBI" id="CHEBI:597326"/>
    </ligand>
</feature>
<dbReference type="PROSITE" id="PS00595">
    <property type="entry name" value="AA_TRANSFER_CLASS_5"/>
    <property type="match status" value="1"/>
</dbReference>
<keyword evidence="14" id="KW-1185">Reference proteome</keyword>
<keyword evidence="5 10" id="KW-0479">Metal-binding</keyword>
<comment type="subcellular location">
    <subcellularLocation>
        <location evidence="10">Cytoplasm</location>
    </subcellularLocation>
</comment>
<comment type="cofactor">
    <cofactor evidence="1 10 11">
        <name>pyridoxal 5'-phosphate</name>
        <dbReference type="ChEBI" id="CHEBI:597326"/>
    </cofactor>
</comment>
<evidence type="ECO:0000256" key="4">
    <source>
        <dbReference type="ARBA" id="ARBA00022679"/>
    </source>
</evidence>
<feature type="active site" description="Cysteine persulfide intermediate" evidence="10">
    <location>
        <position position="326"/>
    </location>
</feature>